<sequence>MTIARPVAVCAVISALIIATTVIAPSAEDVETPAPSAAQEFHVGDSLDQAEVHLVTSPGLYGLGSGVPGSSYAVAHGKLIRIDPSSFKVLSILRDQPRLLD</sequence>
<keyword evidence="1" id="KW-0732">Signal</keyword>
<evidence type="ECO:0000256" key="1">
    <source>
        <dbReference type="SAM" id="SignalP"/>
    </source>
</evidence>
<reference evidence="2 3" key="1">
    <citation type="submission" date="2016-10" db="EMBL/GenBank/DDBJ databases">
        <authorList>
            <person name="de Groot N.N."/>
        </authorList>
    </citation>
    <scope>NUCLEOTIDE SEQUENCE [LARGE SCALE GENOMIC DNA]</scope>
    <source>
        <strain evidence="2 3">DSM 8512</strain>
    </source>
</reference>
<proteinExistence type="predicted"/>
<gene>
    <name evidence="2" type="ORF">SAMN04489859_101824</name>
</gene>
<evidence type="ECO:0000313" key="3">
    <source>
        <dbReference type="Proteomes" id="UP000199054"/>
    </source>
</evidence>
<evidence type="ECO:0000313" key="2">
    <source>
        <dbReference type="EMBL" id="SEN82408.1"/>
    </source>
</evidence>
<dbReference type="Proteomes" id="UP000199054">
    <property type="component" value="Unassembled WGS sequence"/>
</dbReference>
<protein>
    <submittedName>
        <fullName evidence="2">Uncharacterized protein</fullName>
    </submittedName>
</protein>
<dbReference type="RefSeq" id="WP_090613095.1">
    <property type="nucleotide sequence ID" value="NZ_CP067124.1"/>
</dbReference>
<dbReference type="AlphaFoldDB" id="A0A1H8JQD8"/>
<organism evidence="2 3">
    <name type="scientific">Paracoccus alcaliphilus</name>
    <dbReference type="NCBI Taxonomy" id="34002"/>
    <lineage>
        <taxon>Bacteria</taxon>
        <taxon>Pseudomonadati</taxon>
        <taxon>Pseudomonadota</taxon>
        <taxon>Alphaproteobacteria</taxon>
        <taxon>Rhodobacterales</taxon>
        <taxon>Paracoccaceae</taxon>
        <taxon>Paracoccus</taxon>
    </lineage>
</organism>
<feature type="chain" id="PRO_5011486003" evidence="1">
    <location>
        <begin position="27"/>
        <end position="101"/>
    </location>
</feature>
<feature type="signal peptide" evidence="1">
    <location>
        <begin position="1"/>
        <end position="26"/>
    </location>
</feature>
<keyword evidence="3" id="KW-1185">Reference proteome</keyword>
<dbReference type="STRING" id="34002.SAMN04489859_101824"/>
<accession>A0A1H8JQD8</accession>
<dbReference type="OrthoDB" id="7779104at2"/>
<dbReference type="EMBL" id="FODE01000018">
    <property type="protein sequence ID" value="SEN82408.1"/>
    <property type="molecule type" value="Genomic_DNA"/>
</dbReference>
<name>A0A1H8JQD8_9RHOB</name>